<reference evidence="4 5" key="1">
    <citation type="journal article" date="2015" name="Microbiome">
        <title>Genomic resolution of linkages in carbon, nitrogen, and sulfur cycling among widespread estuary sediment bacteria.</title>
        <authorList>
            <person name="Baker B.J."/>
            <person name="Lazar C.S."/>
            <person name="Teske A.P."/>
            <person name="Dick G.J."/>
        </authorList>
    </citation>
    <scope>NUCLEOTIDE SEQUENCE [LARGE SCALE GENOMIC DNA]</scope>
    <source>
        <strain evidence="4">SM23_40</strain>
    </source>
</reference>
<keyword evidence="2 3" id="KW-0450">Lipoyl</keyword>
<dbReference type="GO" id="GO:0019464">
    <property type="term" value="P:glycine decarboxylation via glycine cleavage system"/>
    <property type="evidence" value="ECO:0007669"/>
    <property type="project" value="InterPro"/>
</dbReference>
<dbReference type="GO" id="GO:0005737">
    <property type="term" value="C:cytoplasm"/>
    <property type="evidence" value="ECO:0007669"/>
    <property type="project" value="TreeGrafter"/>
</dbReference>
<gene>
    <name evidence="4" type="ORF">AMJ82_02260</name>
</gene>
<evidence type="ECO:0000313" key="4">
    <source>
        <dbReference type="EMBL" id="KPK70826.1"/>
    </source>
</evidence>
<evidence type="ECO:0000313" key="5">
    <source>
        <dbReference type="Proteomes" id="UP000051717"/>
    </source>
</evidence>
<dbReference type="GO" id="GO:0009249">
    <property type="term" value="P:protein lipoylation"/>
    <property type="evidence" value="ECO:0007669"/>
    <property type="project" value="TreeGrafter"/>
</dbReference>
<evidence type="ECO:0000256" key="3">
    <source>
        <dbReference type="PIRSR" id="PIRSR617453-50"/>
    </source>
</evidence>
<dbReference type="NCBIfam" id="NF002270">
    <property type="entry name" value="PRK01202.1"/>
    <property type="match status" value="1"/>
</dbReference>
<dbReference type="NCBIfam" id="TIGR00527">
    <property type="entry name" value="gcvH"/>
    <property type="match status" value="1"/>
</dbReference>
<dbReference type="PROSITE" id="PS00189">
    <property type="entry name" value="LIPOYL"/>
    <property type="match status" value="1"/>
</dbReference>
<sequence length="145" mass="16088">MADILGYNMPDELYYHADHAWARKNDDGTVTVGINEFYFKLAGDTTYVDLPDEGDDVEQGETCGKVQSSKWVGKLVAPLSGEIAEINEALEDNPLLLNQDPYGKGWVMKLEPSALDDELGILFHGGTIEPWLKGEIEKAEKEKAE</sequence>
<feature type="modified residue" description="N6-lipoyllysine" evidence="3">
    <location>
        <position position="70"/>
    </location>
</feature>
<dbReference type="Proteomes" id="UP000051717">
    <property type="component" value="Unassembled WGS sequence"/>
</dbReference>
<evidence type="ECO:0000256" key="1">
    <source>
        <dbReference type="ARBA" id="ARBA00009249"/>
    </source>
</evidence>
<comment type="similarity">
    <text evidence="1">Belongs to the GcvH family.</text>
</comment>
<dbReference type="CDD" id="cd06848">
    <property type="entry name" value="GCS_H"/>
    <property type="match status" value="1"/>
</dbReference>
<dbReference type="GO" id="GO:0005960">
    <property type="term" value="C:glycine cleavage complex"/>
    <property type="evidence" value="ECO:0007669"/>
    <property type="project" value="InterPro"/>
</dbReference>
<evidence type="ECO:0000256" key="2">
    <source>
        <dbReference type="ARBA" id="ARBA00022823"/>
    </source>
</evidence>
<dbReference type="EMBL" id="LJUI01000009">
    <property type="protein sequence ID" value="KPK70826.1"/>
    <property type="molecule type" value="Genomic_DNA"/>
</dbReference>
<accession>A0A0S8GGS7</accession>
<comment type="caution">
    <text evidence="4">The sequence shown here is derived from an EMBL/GenBank/DDBJ whole genome shotgun (WGS) entry which is preliminary data.</text>
</comment>
<dbReference type="InterPro" id="IPR011053">
    <property type="entry name" value="Single_hybrid_motif"/>
</dbReference>
<protein>
    <submittedName>
        <fullName evidence="4">Uncharacterized protein</fullName>
    </submittedName>
</protein>
<dbReference type="Pfam" id="PF01597">
    <property type="entry name" value="GCV_H"/>
    <property type="match status" value="1"/>
</dbReference>
<dbReference type="InterPro" id="IPR003016">
    <property type="entry name" value="2-oxoA_DH_lipoyl-BS"/>
</dbReference>
<proteinExistence type="inferred from homology"/>
<dbReference type="Gene3D" id="2.40.50.100">
    <property type="match status" value="1"/>
</dbReference>
<dbReference type="InterPro" id="IPR033753">
    <property type="entry name" value="GCV_H/Fam206"/>
</dbReference>
<dbReference type="SUPFAM" id="SSF51230">
    <property type="entry name" value="Single hybrid motif"/>
    <property type="match status" value="1"/>
</dbReference>
<name>A0A0S8GGS7_UNCT6</name>
<organism evidence="4 5">
    <name type="scientific">candidate division TA06 bacterium SM23_40</name>
    <dbReference type="NCBI Taxonomy" id="1703774"/>
    <lineage>
        <taxon>Bacteria</taxon>
        <taxon>Bacteria division TA06</taxon>
    </lineage>
</organism>
<dbReference type="InterPro" id="IPR002930">
    <property type="entry name" value="GCV_H"/>
</dbReference>
<dbReference type="InterPro" id="IPR017453">
    <property type="entry name" value="GCV_H_sub"/>
</dbReference>
<dbReference type="PANTHER" id="PTHR11715">
    <property type="entry name" value="GLYCINE CLEAVAGE SYSTEM H PROTEIN"/>
    <property type="match status" value="1"/>
</dbReference>
<dbReference type="AlphaFoldDB" id="A0A0S8GGS7"/>
<dbReference type="PANTHER" id="PTHR11715:SF3">
    <property type="entry name" value="GLYCINE CLEAVAGE SYSTEM H PROTEIN-RELATED"/>
    <property type="match status" value="1"/>
</dbReference>